<comment type="caution">
    <text evidence="2">The sequence shown here is derived from an EMBL/GenBank/DDBJ whole genome shotgun (WGS) entry which is preliminary data.</text>
</comment>
<dbReference type="InterPro" id="IPR018633">
    <property type="entry name" value="DUF2357"/>
</dbReference>
<evidence type="ECO:0000313" key="2">
    <source>
        <dbReference type="EMBL" id="CAJ0793924.1"/>
    </source>
</evidence>
<sequence length="654" mass="72803">MSFVPLHRARFDLGAGCWIDIEADLGEGKPLSEGAIQSDCLLSAEEEARADEVSSGGIPPMCWRDAGELFEKFQLREDTDYFVDVATPSSMDEAVKQCKANPAWPFEDRVASAFTREPPRRWRQEDGKTVITGQIRLRSHAGVLNLSPVFGGELRAEVACRKLRYFDEFKRLLDELAAKAAELLLSYDSPVSLNFQTTDGLAANEAALHFLMRHVMSRARLPTSIEEIVERPHARLVERVESTSIEEILEVDPELVADGLDYAELRAGGPLARLFRGFTPASLPQREIYESRDTPENRYAKAFLEHCSLVARRLEGALEAQGRRASAREARAWAVSIDEALQHGMWREVGALTQIPANSQTLLRKRGYKDLLRYDLSLRMAMDLAWNDGAQLSDGLSGDIRPVNQIYEYWCFFCLREILLSLCTEVGGGNFLTVSKDGLKVRLTKGARSECRFEFTGTNGARVLVSLFFNRRFRRPKTPQSAWEGSYTAFFDPDFSIRMTKVAAEAPSHWFHFDAKYRLERQLSETVFEEPPDGEPDAGAADYEAEVARVHKLEDLFKMHTYRDGILGTRGAYVLFPGDGVGGVVNLPKPNLFVRNPGAFGGSGTHRIPSVGAFDLAPGGDAAQTQAIASLLAVALEAVAGPSNYEEERGHWVL</sequence>
<organism evidence="2 3">
    <name type="scientific">Ralstonia condita</name>
    <dbReference type="NCBI Taxonomy" id="3058600"/>
    <lineage>
        <taxon>Bacteria</taxon>
        <taxon>Pseudomonadati</taxon>
        <taxon>Pseudomonadota</taxon>
        <taxon>Betaproteobacteria</taxon>
        <taxon>Burkholderiales</taxon>
        <taxon>Burkholderiaceae</taxon>
        <taxon>Ralstonia</taxon>
    </lineage>
</organism>
<dbReference type="Pfam" id="PF09823">
    <property type="entry name" value="DUF2357"/>
    <property type="match status" value="1"/>
</dbReference>
<dbReference type="InterPro" id="IPR007505">
    <property type="entry name" value="PDDEXK_7"/>
</dbReference>
<keyword evidence="3" id="KW-1185">Reference proteome</keyword>
<accession>A0ABN9IV63</accession>
<gene>
    <name evidence="2" type="ORF">LMG7141_02866</name>
</gene>
<protein>
    <recommendedName>
        <fullName evidence="1">DUF2357 domain-containing protein</fullName>
    </recommendedName>
</protein>
<evidence type="ECO:0000313" key="3">
    <source>
        <dbReference type="Proteomes" id="UP001189616"/>
    </source>
</evidence>
<dbReference type="RefSeq" id="WP_286879702.1">
    <property type="nucleotide sequence ID" value="NZ_CATYWO010000004.1"/>
</dbReference>
<dbReference type="EMBL" id="CATYWO010000004">
    <property type="protein sequence ID" value="CAJ0793924.1"/>
    <property type="molecule type" value="Genomic_DNA"/>
</dbReference>
<name>A0ABN9IV63_9RALS</name>
<proteinExistence type="predicted"/>
<feature type="domain" description="DUF2357" evidence="1">
    <location>
        <begin position="132"/>
        <end position="374"/>
    </location>
</feature>
<dbReference type="Pfam" id="PF04411">
    <property type="entry name" value="PDDEXK_7"/>
    <property type="match status" value="1"/>
</dbReference>
<evidence type="ECO:0000259" key="1">
    <source>
        <dbReference type="Pfam" id="PF09823"/>
    </source>
</evidence>
<reference evidence="2 3" key="1">
    <citation type="submission" date="2023-07" db="EMBL/GenBank/DDBJ databases">
        <authorList>
            <person name="Peeters C."/>
        </authorList>
    </citation>
    <scope>NUCLEOTIDE SEQUENCE [LARGE SCALE GENOMIC DNA]</scope>
    <source>
        <strain evidence="2 3">LMG 7141</strain>
    </source>
</reference>
<dbReference type="Proteomes" id="UP001189616">
    <property type="component" value="Unassembled WGS sequence"/>
</dbReference>